<protein>
    <recommendedName>
        <fullName evidence="3">Integrase catalytic domain-containing protein</fullName>
    </recommendedName>
</protein>
<reference evidence="2" key="2">
    <citation type="journal article" date="2024" name="Plant">
        <title>Genomic evolution and insights into agronomic trait innovations of Sesamum species.</title>
        <authorList>
            <person name="Miao H."/>
            <person name="Wang L."/>
            <person name="Qu L."/>
            <person name="Liu H."/>
            <person name="Sun Y."/>
            <person name="Le M."/>
            <person name="Wang Q."/>
            <person name="Wei S."/>
            <person name="Zheng Y."/>
            <person name="Lin W."/>
            <person name="Duan Y."/>
            <person name="Cao H."/>
            <person name="Xiong S."/>
            <person name="Wang X."/>
            <person name="Wei L."/>
            <person name="Li C."/>
            <person name="Ma Q."/>
            <person name="Ju M."/>
            <person name="Zhao R."/>
            <person name="Li G."/>
            <person name="Mu C."/>
            <person name="Tian Q."/>
            <person name="Mei H."/>
            <person name="Zhang T."/>
            <person name="Gao T."/>
            <person name="Zhang H."/>
        </authorList>
    </citation>
    <scope>NUCLEOTIDE SEQUENCE</scope>
    <source>
        <strain evidence="2">KEN1</strain>
    </source>
</reference>
<evidence type="ECO:0000256" key="1">
    <source>
        <dbReference type="SAM" id="Phobius"/>
    </source>
</evidence>
<reference evidence="2" key="1">
    <citation type="submission" date="2020-06" db="EMBL/GenBank/DDBJ databases">
        <authorList>
            <person name="Li T."/>
            <person name="Hu X."/>
            <person name="Zhang T."/>
            <person name="Song X."/>
            <person name="Zhang H."/>
            <person name="Dai N."/>
            <person name="Sheng W."/>
            <person name="Hou X."/>
            <person name="Wei L."/>
        </authorList>
    </citation>
    <scope>NUCLEOTIDE SEQUENCE</scope>
    <source>
        <strain evidence="2">KEN1</strain>
        <tissue evidence="2">Leaf</tissue>
    </source>
</reference>
<keyword evidence="1" id="KW-0472">Membrane</keyword>
<comment type="caution">
    <text evidence="2">The sequence shown here is derived from an EMBL/GenBank/DDBJ whole genome shotgun (WGS) entry which is preliminary data.</text>
</comment>
<dbReference type="InterPro" id="IPR012337">
    <property type="entry name" value="RNaseH-like_sf"/>
</dbReference>
<organism evidence="2">
    <name type="scientific">Sesamum latifolium</name>
    <dbReference type="NCBI Taxonomy" id="2727402"/>
    <lineage>
        <taxon>Eukaryota</taxon>
        <taxon>Viridiplantae</taxon>
        <taxon>Streptophyta</taxon>
        <taxon>Embryophyta</taxon>
        <taxon>Tracheophyta</taxon>
        <taxon>Spermatophyta</taxon>
        <taxon>Magnoliopsida</taxon>
        <taxon>eudicotyledons</taxon>
        <taxon>Gunneridae</taxon>
        <taxon>Pentapetalae</taxon>
        <taxon>asterids</taxon>
        <taxon>lamiids</taxon>
        <taxon>Lamiales</taxon>
        <taxon>Pedaliaceae</taxon>
        <taxon>Sesamum</taxon>
    </lineage>
</organism>
<accession>A0AAW2WID7</accession>
<dbReference type="AlphaFoldDB" id="A0AAW2WID7"/>
<gene>
    <name evidence="2" type="ORF">Slati_2524600</name>
</gene>
<dbReference type="InterPro" id="IPR052160">
    <property type="entry name" value="Gypsy_RT_Integrase-like"/>
</dbReference>
<dbReference type="SUPFAM" id="SSF53098">
    <property type="entry name" value="Ribonuclease H-like"/>
    <property type="match status" value="1"/>
</dbReference>
<proteinExistence type="predicted"/>
<name>A0AAW2WID7_9LAMI</name>
<feature type="transmembrane region" description="Helical" evidence="1">
    <location>
        <begin position="90"/>
        <end position="111"/>
    </location>
</feature>
<dbReference type="GO" id="GO:0003676">
    <property type="term" value="F:nucleic acid binding"/>
    <property type="evidence" value="ECO:0007669"/>
    <property type="project" value="InterPro"/>
</dbReference>
<sequence length="118" mass="13411">MGYYWTTMVNDCMEYAKCQACQFYTNLIHQPPEPLHPTVASWPLDAWGLDVVGPMTKSSGGHLYILATTEYFSKWDEANPLKKSRRRMPLILSALISFTVMECPSILSLIMENSFVIA</sequence>
<evidence type="ECO:0000313" key="2">
    <source>
        <dbReference type="EMBL" id="KAL0440416.1"/>
    </source>
</evidence>
<dbReference type="InterPro" id="IPR036397">
    <property type="entry name" value="RNaseH_sf"/>
</dbReference>
<dbReference type="Gene3D" id="3.30.420.10">
    <property type="entry name" value="Ribonuclease H-like superfamily/Ribonuclease H"/>
    <property type="match status" value="1"/>
</dbReference>
<keyword evidence="1" id="KW-0812">Transmembrane</keyword>
<evidence type="ECO:0008006" key="3">
    <source>
        <dbReference type="Google" id="ProtNLM"/>
    </source>
</evidence>
<keyword evidence="1" id="KW-1133">Transmembrane helix</keyword>
<dbReference type="PANTHER" id="PTHR47266">
    <property type="entry name" value="ENDONUCLEASE-RELATED"/>
    <property type="match status" value="1"/>
</dbReference>
<dbReference type="EMBL" id="JACGWN010000008">
    <property type="protein sequence ID" value="KAL0440416.1"/>
    <property type="molecule type" value="Genomic_DNA"/>
</dbReference>